<dbReference type="OrthoDB" id="1490890at2"/>
<dbReference type="STRING" id="236814.IX39_05355"/>
<dbReference type="Pfam" id="PF12080">
    <property type="entry name" value="GldM_4th"/>
    <property type="match status" value="1"/>
</dbReference>
<dbReference type="Pfam" id="PF21601">
    <property type="entry name" value="GldM_2nd"/>
    <property type="match status" value="1"/>
</dbReference>
<feature type="transmembrane region" description="Helical" evidence="1">
    <location>
        <begin position="12"/>
        <end position="37"/>
    </location>
</feature>
<feature type="domain" description="Gliding motility-associated protein GldM second immunoglobulin-like" evidence="5">
    <location>
        <begin position="347"/>
        <end position="424"/>
    </location>
</feature>
<dbReference type="InterPro" id="IPR022719">
    <property type="entry name" value="Motility-assoc_prot_GldM_C"/>
</dbReference>
<dbReference type="Proteomes" id="UP000028713">
    <property type="component" value="Unassembled WGS sequence"/>
</dbReference>
<evidence type="ECO:0000313" key="7">
    <source>
        <dbReference type="Proteomes" id="UP000028713"/>
    </source>
</evidence>
<keyword evidence="1" id="KW-0812">Transmembrane</keyword>
<comment type="caution">
    <text evidence="6">The sequence shown here is derived from an EMBL/GenBank/DDBJ whole genome shotgun (WGS) entry which is preliminary data.</text>
</comment>
<evidence type="ECO:0000256" key="1">
    <source>
        <dbReference type="SAM" id="Phobius"/>
    </source>
</evidence>
<feature type="domain" description="Gliding motility-associated protein GldM N-terminal" evidence="3">
    <location>
        <begin position="31"/>
        <end position="237"/>
    </location>
</feature>
<dbReference type="InterPro" id="IPR022720">
    <property type="entry name" value="Motility-assoc_prot_GldM_N"/>
</dbReference>
<name>A0A085Z6M8_9FLAO</name>
<dbReference type="InterPro" id="IPR048405">
    <property type="entry name" value="GldM_Ig-like-1"/>
</dbReference>
<dbReference type="Pfam" id="PF21602">
    <property type="entry name" value="GldM_3rd"/>
    <property type="match status" value="1"/>
</dbReference>
<evidence type="ECO:0000259" key="5">
    <source>
        <dbReference type="Pfam" id="PF21602"/>
    </source>
</evidence>
<feature type="domain" description="Gliding motility-associated protein GldM first immunoglobulin-like" evidence="4">
    <location>
        <begin position="242"/>
        <end position="332"/>
    </location>
</feature>
<evidence type="ECO:0000259" key="3">
    <source>
        <dbReference type="Pfam" id="PF12081"/>
    </source>
</evidence>
<dbReference type="RefSeq" id="WP_034674050.1">
    <property type="nucleotide sequence ID" value="NZ_FPAP01000002.1"/>
</dbReference>
<protein>
    <submittedName>
        <fullName evidence="6">Gliding motility protein GldM</fullName>
    </submittedName>
</protein>
<dbReference type="AlphaFoldDB" id="A0A085Z6M8"/>
<proteinExistence type="predicted"/>
<keyword evidence="1" id="KW-0472">Membrane</keyword>
<dbReference type="InterPro" id="IPR048406">
    <property type="entry name" value="GldM_Ig-like-2"/>
</dbReference>
<keyword evidence="7" id="KW-1185">Reference proteome</keyword>
<accession>A0A085Z6M8</accession>
<keyword evidence="1" id="KW-1133">Transmembrane helix</keyword>
<dbReference type="EMBL" id="JPRP01000001">
    <property type="protein sequence ID" value="KFF00092.1"/>
    <property type="molecule type" value="Genomic_DNA"/>
</dbReference>
<reference evidence="6 7" key="1">
    <citation type="submission" date="2014-07" db="EMBL/GenBank/DDBJ databases">
        <title>Genome of Chryseobacterium formosense LMG 24722.</title>
        <authorList>
            <person name="Pipes S.E."/>
            <person name="Stropko S.J."/>
            <person name="Newman J.D."/>
        </authorList>
    </citation>
    <scope>NUCLEOTIDE SEQUENCE [LARGE SCALE GENOMIC DNA]</scope>
    <source>
        <strain evidence="6 7">LMG 24722</strain>
    </source>
</reference>
<feature type="domain" description="Gliding motility-associated protein GldM C-terminal" evidence="2">
    <location>
        <begin position="427"/>
        <end position="528"/>
    </location>
</feature>
<evidence type="ECO:0000313" key="6">
    <source>
        <dbReference type="EMBL" id="KFF00092.1"/>
    </source>
</evidence>
<evidence type="ECO:0000259" key="2">
    <source>
        <dbReference type="Pfam" id="PF12080"/>
    </source>
</evidence>
<sequence length="529" mass="57860">MAKGKQTPRQKMINLMYLVFIAMMALNIDVEIIRSYYDSTRSLNATRLLTEEKNEDIFEKTLEAKAQQVPDTYAQPWEQYKVLKEKINVLVKFAQDSKDVVKKNSDFHDKDPKTGKDMDISENFSALNNNEATTEYFFKEGDENTPSANALELKKKMDDVKNYINSTFGNNPQLQKLVDRANASLSAEYANGKSPNGKTWFQNKFYHQPLIAAISNLEIIQNDARNVQSDALALMLQEKVDASIKFTSYEAIVSAPTDVQAGKKAEAVIMLGNYSNSNKISISGVSRQENGKGYLPLNTGGIGEKKIGGVITLTDATGKAQQFPFTHTYNVIAGPQQVKLEQGLLLSADKMNVMYRGLQNPVSGSILGADNAQLSLTASSGSVSSAGKGKWNIKPTTGNTINLTLSGTDPTGKRVSQVFEYRIKNVPPPQGQMRGQNSLTMPATSIKNQTVQAAIPDFDFPVSFTVTEFMVKVPGKAAMLVKGNTLDAAEGLLKNVRPGDVVSIIEIKATAQGLEGPVKRITPIVINVP</sequence>
<gene>
    <name evidence="6" type="ORF">IX39_05355</name>
</gene>
<evidence type="ECO:0000259" key="4">
    <source>
        <dbReference type="Pfam" id="PF21601"/>
    </source>
</evidence>
<dbReference type="Pfam" id="PF12081">
    <property type="entry name" value="GldM_1st"/>
    <property type="match status" value="1"/>
</dbReference>
<dbReference type="eggNOG" id="ENOG502Z7S0">
    <property type="taxonomic scope" value="Bacteria"/>
</dbReference>
<organism evidence="6 7">
    <name type="scientific">Chryseobacterium formosense</name>
    <dbReference type="NCBI Taxonomy" id="236814"/>
    <lineage>
        <taxon>Bacteria</taxon>
        <taxon>Pseudomonadati</taxon>
        <taxon>Bacteroidota</taxon>
        <taxon>Flavobacteriia</taxon>
        <taxon>Flavobacteriales</taxon>
        <taxon>Weeksellaceae</taxon>
        <taxon>Chryseobacterium group</taxon>
        <taxon>Chryseobacterium</taxon>
    </lineage>
</organism>